<organism evidence="1">
    <name type="scientific">Anguilla anguilla</name>
    <name type="common">European freshwater eel</name>
    <name type="synonym">Muraena anguilla</name>
    <dbReference type="NCBI Taxonomy" id="7936"/>
    <lineage>
        <taxon>Eukaryota</taxon>
        <taxon>Metazoa</taxon>
        <taxon>Chordata</taxon>
        <taxon>Craniata</taxon>
        <taxon>Vertebrata</taxon>
        <taxon>Euteleostomi</taxon>
        <taxon>Actinopterygii</taxon>
        <taxon>Neopterygii</taxon>
        <taxon>Teleostei</taxon>
        <taxon>Anguilliformes</taxon>
        <taxon>Anguillidae</taxon>
        <taxon>Anguilla</taxon>
    </lineage>
</organism>
<evidence type="ECO:0000313" key="1">
    <source>
        <dbReference type="EMBL" id="JAI01162.1"/>
    </source>
</evidence>
<sequence length="53" mass="5657">MHVGLLRPLCSQNCSVAVLNTELFCSCAQHRTAQFGLCSVVLKERSGASSCSL</sequence>
<proteinExistence type="predicted"/>
<reference evidence="1" key="1">
    <citation type="submission" date="2014-11" db="EMBL/GenBank/DDBJ databases">
        <authorList>
            <person name="Amaro Gonzalez C."/>
        </authorList>
    </citation>
    <scope>NUCLEOTIDE SEQUENCE</scope>
</reference>
<reference evidence="1" key="2">
    <citation type="journal article" date="2015" name="Fish Shellfish Immunol.">
        <title>Early steps in the European eel (Anguilla anguilla)-Vibrio vulnificus interaction in the gills: Role of the RtxA13 toxin.</title>
        <authorList>
            <person name="Callol A."/>
            <person name="Pajuelo D."/>
            <person name="Ebbesson L."/>
            <person name="Teles M."/>
            <person name="MacKenzie S."/>
            <person name="Amaro C."/>
        </authorList>
    </citation>
    <scope>NUCLEOTIDE SEQUENCE</scope>
</reference>
<name>A0A0E9XFC0_ANGAN</name>
<dbReference type="AlphaFoldDB" id="A0A0E9XFC0"/>
<dbReference type="EMBL" id="GBXM01007416">
    <property type="protein sequence ID" value="JAI01162.1"/>
    <property type="molecule type" value="Transcribed_RNA"/>
</dbReference>
<accession>A0A0E9XFC0</accession>
<protein>
    <submittedName>
        <fullName evidence="1">Uncharacterized protein</fullName>
    </submittedName>
</protein>